<dbReference type="EMBL" id="VSSY01000004">
    <property type="protein sequence ID" value="TYL81135.1"/>
    <property type="molecule type" value="Genomic_DNA"/>
</dbReference>
<reference evidence="5 6" key="1">
    <citation type="submission" date="2018-06" db="EMBL/GenBank/DDBJ databases">
        <authorList>
            <consortium name="Pathogen Informatics"/>
            <person name="Doyle S."/>
        </authorList>
    </citation>
    <scope>NUCLEOTIDE SEQUENCE [LARGE SCALE GENOMIC DNA]</scope>
    <source>
        <strain evidence="2 5">NCTC5051</strain>
        <strain evidence="3 6">NCTC5053</strain>
    </source>
</reference>
<evidence type="ECO:0000313" key="1">
    <source>
        <dbReference type="EMBL" id="QOU53179.1"/>
    </source>
</evidence>
<accession>A0A0S3FFV5</accession>
<name>A0A0S3FFV5_KLEPN</name>
<dbReference type="RefSeq" id="WP_004197381.1">
    <property type="nucleotide sequence ID" value="NZ_BFEB01000062.1"/>
</dbReference>
<evidence type="ECO:0000313" key="3">
    <source>
        <dbReference type="EMBL" id="STV56366.1"/>
    </source>
</evidence>
<reference evidence="4 7" key="2">
    <citation type="submission" date="2019-08" db="EMBL/GenBank/DDBJ databases">
        <title>Phenotypic and genetic characterization of extended-spectrum b-lactamase-producing hypermucoviscous Klebsiella pneumoniae from Chile.</title>
        <authorList>
            <person name="Morales-Leon F."/>
            <person name="Caro C."/>
            <person name="Opazo-Capurro A."/>
            <person name="Lincopan N."/>
            <person name="Dominguez-Yevenes M."/>
            <person name="Lima C."/>
            <person name="Bello-Toledo H."/>
            <person name="Gonzalez-Rocha G."/>
        </authorList>
    </citation>
    <scope>NUCLEOTIDE SEQUENCE [LARGE SCALE GENOMIC DNA]</scope>
    <source>
        <strain evidence="4 7">UCO-494</strain>
    </source>
</reference>
<dbReference type="AlphaFoldDB" id="A0A0S3FFV5"/>
<reference evidence="1 8" key="3">
    <citation type="journal article" date="2020" name="Antibiotics">
        <title>Molecular Typing, Characterization of Antimicrobial Resistance, Virulence Profiling and Analysis of Whole-Genome Sequence of Clinical Klebsiella pneumoniae Isolates.</title>
        <authorList>
            <person name="Shelenkov A."/>
            <person name="Mikhaylova Y."/>
            <person name="Yanushevich Y."/>
            <person name="Samoilov A."/>
            <person name="Petrova L."/>
            <person name="Fomina V."/>
            <person name="Gusarov V."/>
            <person name="Zamyatin M."/>
            <person name="Shagin D."/>
            <person name="Akimkin V."/>
        </authorList>
    </citation>
    <scope>NUCLEOTIDE SEQUENCE [LARGE SCALE GENOMIC DNA]</scope>
    <source>
        <strain evidence="1 8">CriePir120</strain>
    </source>
</reference>
<evidence type="ECO:0000313" key="6">
    <source>
        <dbReference type="Proteomes" id="UP000254387"/>
    </source>
</evidence>
<dbReference type="Proteomes" id="UP000254141">
    <property type="component" value="Unassembled WGS sequence"/>
</dbReference>
<dbReference type="Proteomes" id="UP000322977">
    <property type="component" value="Unassembled WGS sequence"/>
</dbReference>
<dbReference type="Proteomes" id="UP000439817">
    <property type="component" value="Chromosome"/>
</dbReference>
<evidence type="ECO:0000313" key="2">
    <source>
        <dbReference type="EMBL" id="STU52778.1"/>
    </source>
</evidence>
<evidence type="ECO:0000313" key="4">
    <source>
        <dbReference type="EMBL" id="TYL81135.1"/>
    </source>
</evidence>
<evidence type="ECO:0000313" key="5">
    <source>
        <dbReference type="Proteomes" id="UP000254141"/>
    </source>
</evidence>
<dbReference type="EMBL" id="CP063008">
    <property type="protein sequence ID" value="QOU53179.1"/>
    <property type="molecule type" value="Genomic_DNA"/>
</dbReference>
<gene>
    <name evidence="4" type="ORF">FXN67_07010</name>
    <name evidence="1" type="ORF">GJJ08_007125</name>
    <name evidence="2" type="ORF">NCTC5051_03861</name>
    <name evidence="3" type="ORF">NCTC5053_05956</name>
</gene>
<evidence type="ECO:0000313" key="8">
    <source>
        <dbReference type="Proteomes" id="UP000439817"/>
    </source>
</evidence>
<dbReference type="Proteomes" id="UP000254387">
    <property type="component" value="Unassembled WGS sequence"/>
</dbReference>
<dbReference type="EMBL" id="UGMN01000004">
    <property type="protein sequence ID" value="STV56366.1"/>
    <property type="molecule type" value="Genomic_DNA"/>
</dbReference>
<sequence>MASVINICNIALARIGNSRTINSLTEKTKEAYTCNLFYESMRDAVLADNDWNFAMSRVVLADLGDPAPGWLFRYQYPTDCARIAAILPKWFTGSHIVLQDKPVFEVGSNEDGTGRVIHTNESQAVLLYVKSITDPTMFDALFADALSWRMAAEIAMPIAANASLGQQAMANYQQVLTAAMQRSLDEAHEPQQAMSDLASARIC</sequence>
<protein>
    <submittedName>
        <fullName evidence="2">Uncharacterized protein</fullName>
    </submittedName>
</protein>
<proteinExistence type="predicted"/>
<organism evidence="2 5">
    <name type="scientific">Klebsiella pneumoniae</name>
    <dbReference type="NCBI Taxonomy" id="573"/>
    <lineage>
        <taxon>Bacteria</taxon>
        <taxon>Pseudomonadati</taxon>
        <taxon>Pseudomonadota</taxon>
        <taxon>Gammaproteobacteria</taxon>
        <taxon>Enterobacterales</taxon>
        <taxon>Enterobacteriaceae</taxon>
        <taxon>Klebsiella/Raoultella group</taxon>
        <taxon>Klebsiella</taxon>
        <taxon>Klebsiella pneumoniae complex</taxon>
    </lineage>
</organism>
<evidence type="ECO:0000313" key="7">
    <source>
        <dbReference type="Proteomes" id="UP000322977"/>
    </source>
</evidence>
<dbReference type="EMBL" id="UGLU01000001">
    <property type="protein sequence ID" value="STU52778.1"/>
    <property type="molecule type" value="Genomic_DNA"/>
</dbReference>